<evidence type="ECO:0000259" key="2">
    <source>
        <dbReference type="Pfam" id="PF23622"/>
    </source>
</evidence>
<dbReference type="InterPro" id="IPR032675">
    <property type="entry name" value="LRR_dom_sf"/>
</dbReference>
<feature type="domain" description="At1g61320/AtMIF1 LRR" evidence="2">
    <location>
        <begin position="89"/>
        <end position="220"/>
    </location>
</feature>
<dbReference type="InterPro" id="IPR055357">
    <property type="entry name" value="LRR_At1g61320_AtMIF1"/>
</dbReference>
<dbReference type="InterPro" id="IPR036047">
    <property type="entry name" value="F-box-like_dom_sf"/>
</dbReference>
<dbReference type="Gene3D" id="3.80.10.10">
    <property type="entry name" value="Ribonuclease Inhibitor"/>
    <property type="match status" value="1"/>
</dbReference>
<dbReference type="CDD" id="cd22160">
    <property type="entry name" value="F-box_AtFBL13-like"/>
    <property type="match status" value="1"/>
</dbReference>
<dbReference type="Proteomes" id="UP000467841">
    <property type="component" value="Unassembled WGS sequence"/>
</dbReference>
<dbReference type="InterPro" id="IPR001810">
    <property type="entry name" value="F-box_dom"/>
</dbReference>
<keyword evidence="4" id="KW-1185">Reference proteome</keyword>
<evidence type="ECO:0000259" key="1">
    <source>
        <dbReference type="Pfam" id="PF00646"/>
    </source>
</evidence>
<dbReference type="InterPro" id="IPR044997">
    <property type="entry name" value="F-box_plant"/>
</dbReference>
<accession>A0A6D2IB51</accession>
<dbReference type="InterPro" id="IPR053781">
    <property type="entry name" value="F-box_AtFBL13-like"/>
</dbReference>
<evidence type="ECO:0000313" key="4">
    <source>
        <dbReference type="Proteomes" id="UP000467841"/>
    </source>
</evidence>
<organism evidence="3 4">
    <name type="scientific">Microthlaspi erraticum</name>
    <dbReference type="NCBI Taxonomy" id="1685480"/>
    <lineage>
        <taxon>Eukaryota</taxon>
        <taxon>Viridiplantae</taxon>
        <taxon>Streptophyta</taxon>
        <taxon>Embryophyta</taxon>
        <taxon>Tracheophyta</taxon>
        <taxon>Spermatophyta</taxon>
        <taxon>Magnoliopsida</taxon>
        <taxon>eudicotyledons</taxon>
        <taxon>Gunneridae</taxon>
        <taxon>Pentapetalae</taxon>
        <taxon>rosids</taxon>
        <taxon>malvids</taxon>
        <taxon>Brassicales</taxon>
        <taxon>Brassicaceae</taxon>
        <taxon>Coluteocarpeae</taxon>
        <taxon>Microthlaspi</taxon>
    </lineage>
</organism>
<reference evidence="3" key="1">
    <citation type="submission" date="2020-01" db="EMBL/GenBank/DDBJ databases">
        <authorList>
            <person name="Mishra B."/>
        </authorList>
    </citation>
    <scope>NUCLEOTIDE SEQUENCE [LARGE SCALE GENOMIC DNA]</scope>
</reference>
<evidence type="ECO:0000313" key="3">
    <source>
        <dbReference type="EMBL" id="CAA7025474.1"/>
    </source>
</evidence>
<dbReference type="Gene3D" id="1.20.1280.50">
    <property type="match status" value="1"/>
</dbReference>
<dbReference type="OrthoDB" id="1034868at2759"/>
<dbReference type="Pfam" id="PF00646">
    <property type="entry name" value="F-box"/>
    <property type="match status" value="1"/>
</dbReference>
<dbReference type="AlphaFoldDB" id="A0A6D2IB51"/>
<dbReference type="SUPFAM" id="SSF52047">
    <property type="entry name" value="RNI-like"/>
    <property type="match status" value="1"/>
</dbReference>
<dbReference type="PANTHER" id="PTHR32153">
    <property type="entry name" value="OJ000223_09.16 PROTEIN"/>
    <property type="match status" value="1"/>
</dbReference>
<sequence>MSSGDRTAACIGSHRENKEGEGVDLISSLPDEILQHILSLIPTKLAVSTSVLSTQWRHVWCDTPSIYLGSSALRAASRMKTQNRYTAPKMMSLHLIIGRTKKDVKHVNTWIELAMSRHVENMSLNLQFKRRYYEFPDFFYISSSVKKLKVTNSVMSPKCSVSWASLKKLSLSLCKFSDKCIAMILSGCPILEILKLGYCDDDLRVLDLRNSLRLRTLQVIRPFCSVDLSSLAEAKLNNSCHGLQQIIPDSLGATVAKMAELLEKLNNVEKLTLGSRFLEILSLPELRSMPFPMFKIKALTLGTPFSEDRYVIPAAIEKVLQHSPDLKKLALHSITPSPHTNLSHWEKEVNHMATCIEVLLIKLTKAVENTNMVVQLDNRYLKVRGFEKMVQTLSRNYNNVSIEFSTMEEII</sequence>
<name>A0A6D2IB51_9BRAS</name>
<gene>
    <name evidence="3" type="ORF">MERR_LOCUS12709</name>
</gene>
<dbReference type="SUPFAM" id="SSF81383">
    <property type="entry name" value="F-box domain"/>
    <property type="match status" value="1"/>
</dbReference>
<proteinExistence type="predicted"/>
<dbReference type="EMBL" id="CACVBM020000999">
    <property type="protein sequence ID" value="CAA7025474.1"/>
    <property type="molecule type" value="Genomic_DNA"/>
</dbReference>
<comment type="caution">
    <text evidence="3">The sequence shown here is derived from an EMBL/GenBank/DDBJ whole genome shotgun (WGS) entry which is preliminary data.</text>
</comment>
<protein>
    <submittedName>
        <fullName evidence="3">Uncharacterized protein</fullName>
    </submittedName>
</protein>
<feature type="domain" description="F-box" evidence="1">
    <location>
        <begin position="26"/>
        <end position="62"/>
    </location>
</feature>
<dbReference type="Pfam" id="PF23622">
    <property type="entry name" value="LRR_At1g61320_AtMIF1"/>
    <property type="match status" value="1"/>
</dbReference>